<protein>
    <submittedName>
        <fullName evidence="4">TRAP dicarboxylate transporter-DctP subunit</fullName>
    </submittedName>
</protein>
<dbReference type="Gene3D" id="3.40.190.170">
    <property type="entry name" value="Bacterial extracellular solute-binding protein, family 7"/>
    <property type="match status" value="1"/>
</dbReference>
<dbReference type="GO" id="GO:0031317">
    <property type="term" value="C:tripartite ATP-independent periplasmic transporter complex"/>
    <property type="evidence" value="ECO:0007669"/>
    <property type="project" value="InterPro"/>
</dbReference>
<dbReference type="Pfam" id="PF03480">
    <property type="entry name" value="DctP"/>
    <property type="match status" value="1"/>
</dbReference>
<dbReference type="InterPro" id="IPR018389">
    <property type="entry name" value="DctP_fam"/>
</dbReference>
<dbReference type="CDD" id="cd13604">
    <property type="entry name" value="PBP2_TRAP_ketoacid_lactate_like"/>
    <property type="match status" value="1"/>
</dbReference>
<feature type="binding site" evidence="3">
    <location>
        <position position="211"/>
    </location>
    <ligand>
        <name>substrate</name>
    </ligand>
</feature>
<feature type="binding site" evidence="2">
    <location>
        <position position="153"/>
    </location>
    <ligand>
        <name>substrate</name>
    </ligand>
</feature>
<organism evidence="4">
    <name type="scientific">Chelativorans sp. (strain BNC1)</name>
    <dbReference type="NCBI Taxonomy" id="266779"/>
    <lineage>
        <taxon>Bacteria</taxon>
        <taxon>Pseudomonadati</taxon>
        <taxon>Pseudomonadota</taxon>
        <taxon>Alphaproteobacteria</taxon>
        <taxon>Hyphomicrobiales</taxon>
        <taxon>Phyllobacteriaceae</taxon>
        <taxon>Chelativorans</taxon>
    </lineage>
</organism>
<dbReference type="EMBL" id="CP000390">
    <property type="protein sequence ID" value="ABG61743.1"/>
    <property type="molecule type" value="Genomic_DNA"/>
</dbReference>
<sequence precursor="true">MRRRDVLAAAGAVAGATFGVPAPAISRGARRLRMVTDWPEGPGMLPSARRLARTIADASHGRISIEVSPSGAVVRPFETFDAVQAGVADMFHSHIGYFEQKSPALHFFSTVPFGFTANEFFAWVQYGGGQKLWDELAGQFNIKPLVCCSTGMQMGGWFLKEITSFDEIRGLRYRMAGYGAEVLRRLGAVVVLLPGADIVPALQSGAIDACEWTGPWLDTSIGLHKVASWYYYPGWHEPGAALTLGINKQVWESFDGGDRRLIEAAAADEFTRSLAEFNTNNALALRKLTAEGAVKIGKFNDAILKTFAAVSQNVINESSSGDELSRAIYQSYSDFRALIRPWGDIAEGAYFKIRDFG</sequence>
<dbReference type="PANTHER" id="PTHR33376">
    <property type="match status" value="1"/>
</dbReference>
<dbReference type="PIRSF" id="PIRSF039026">
    <property type="entry name" value="SiaP"/>
    <property type="match status" value="1"/>
</dbReference>
<dbReference type="OrthoDB" id="9780733at2"/>
<accession>Q11LI2</accession>
<dbReference type="PANTHER" id="PTHR33376:SF5">
    <property type="entry name" value="EXTRACYTOPLASMIC SOLUTE RECEPTOR PROTEIN"/>
    <property type="match status" value="1"/>
</dbReference>
<evidence type="ECO:0000256" key="3">
    <source>
        <dbReference type="PIRSR" id="PIRSR039026-2"/>
    </source>
</evidence>
<dbReference type="Gene3D" id="3.40.190.10">
    <property type="entry name" value="Periplasmic binding protein-like II"/>
    <property type="match status" value="1"/>
</dbReference>
<dbReference type="STRING" id="266779.Meso_0339"/>
<gene>
    <name evidence="4" type="ordered locus">Meso_0339</name>
</gene>
<dbReference type="AlphaFoldDB" id="Q11LI2"/>
<keyword evidence="1" id="KW-0732">Signal</keyword>
<dbReference type="KEGG" id="mes:Meso_0339"/>
<dbReference type="InterPro" id="IPR038404">
    <property type="entry name" value="TRAP_DctP_sf"/>
</dbReference>
<feature type="binding site" evidence="2">
    <location>
        <position position="174"/>
    </location>
    <ligand>
        <name>substrate</name>
    </ligand>
</feature>
<feature type="binding site" evidence="3">
    <location>
        <position position="212"/>
    </location>
    <ligand>
        <name>Na(+)</name>
        <dbReference type="ChEBI" id="CHEBI:29101"/>
    </ligand>
</feature>
<dbReference type="GO" id="GO:0055085">
    <property type="term" value="P:transmembrane transport"/>
    <property type="evidence" value="ECO:0007669"/>
    <property type="project" value="InterPro"/>
</dbReference>
<dbReference type="GO" id="GO:0046872">
    <property type="term" value="F:metal ion binding"/>
    <property type="evidence" value="ECO:0007669"/>
    <property type="project" value="UniProtKB-KW"/>
</dbReference>
<proteinExistence type="predicted"/>
<name>Q11LI2_CHESB</name>
<dbReference type="eggNOG" id="COG4663">
    <property type="taxonomic scope" value="Bacteria"/>
</dbReference>
<evidence type="ECO:0000256" key="2">
    <source>
        <dbReference type="PIRSR" id="PIRSR039026-1"/>
    </source>
</evidence>
<dbReference type="HOGENOM" id="CLU_036176_0_1_5"/>
<evidence type="ECO:0000256" key="1">
    <source>
        <dbReference type="ARBA" id="ARBA00022729"/>
    </source>
</evidence>
<feature type="binding site" evidence="3">
    <location>
        <position position="237"/>
    </location>
    <ligand>
        <name>substrate</name>
    </ligand>
</feature>
<keyword evidence="3" id="KW-0479">Metal-binding</keyword>
<evidence type="ECO:0000313" key="4">
    <source>
        <dbReference type="EMBL" id="ABG61743.1"/>
    </source>
</evidence>
<dbReference type="InterPro" id="IPR026289">
    <property type="entry name" value="SBP_TakP-like"/>
</dbReference>
<reference evidence="4" key="1">
    <citation type="submission" date="2006-06" db="EMBL/GenBank/DDBJ databases">
        <title>Complete sequence of chromosome of Chelativorans sp. BNC1.</title>
        <authorList>
            <consortium name="US DOE Joint Genome Institute"/>
            <person name="Copeland A."/>
            <person name="Lucas S."/>
            <person name="Lapidus A."/>
            <person name="Barry K."/>
            <person name="Detter J.C."/>
            <person name="Glavina del Rio T."/>
            <person name="Hammon N."/>
            <person name="Israni S."/>
            <person name="Dalin E."/>
            <person name="Tice H."/>
            <person name="Pitluck S."/>
            <person name="Chertkov O."/>
            <person name="Brettin T."/>
            <person name="Bruce D."/>
            <person name="Han C."/>
            <person name="Tapia R."/>
            <person name="Gilna P."/>
            <person name="Schmutz J."/>
            <person name="Larimer F."/>
            <person name="Land M."/>
            <person name="Hauser L."/>
            <person name="Kyrpides N."/>
            <person name="Mikhailova N."/>
            <person name="Richardson P."/>
        </authorList>
    </citation>
    <scope>NUCLEOTIDE SEQUENCE</scope>
    <source>
        <strain evidence="4">BNC1</strain>
    </source>
</reference>